<accession>A0A7J7LR67</accession>
<name>A0A7J7LR67_9MAGN</name>
<evidence type="ECO:0000313" key="2">
    <source>
        <dbReference type="EMBL" id="KAF6145143.1"/>
    </source>
</evidence>
<dbReference type="EMBL" id="JACGCM010002086">
    <property type="protein sequence ID" value="KAF6145143.1"/>
    <property type="molecule type" value="Genomic_DNA"/>
</dbReference>
<keyword evidence="1" id="KW-1133">Transmembrane helix</keyword>
<evidence type="ECO:0000256" key="1">
    <source>
        <dbReference type="SAM" id="Phobius"/>
    </source>
</evidence>
<keyword evidence="3" id="KW-1185">Reference proteome</keyword>
<sequence length="57" mass="6663">MVTCKRGHVGNFFAKSCRFGKWTISRQIMLVKLLSLTIMAYCSKGYNLFLIYIYTFV</sequence>
<feature type="transmembrane region" description="Helical" evidence="1">
    <location>
        <begin position="33"/>
        <end position="54"/>
    </location>
</feature>
<reference evidence="2 3" key="1">
    <citation type="journal article" date="2020" name="IScience">
        <title>Genome Sequencing of the Endangered Kingdonia uniflora (Circaeasteraceae, Ranunculales) Reveals Potential Mechanisms of Evolutionary Specialization.</title>
        <authorList>
            <person name="Sun Y."/>
            <person name="Deng T."/>
            <person name="Zhang A."/>
            <person name="Moore M.J."/>
            <person name="Landis J.B."/>
            <person name="Lin N."/>
            <person name="Zhang H."/>
            <person name="Zhang X."/>
            <person name="Huang J."/>
            <person name="Zhang X."/>
            <person name="Sun H."/>
            <person name="Wang H."/>
        </authorList>
    </citation>
    <scope>NUCLEOTIDE SEQUENCE [LARGE SCALE GENOMIC DNA]</scope>
    <source>
        <strain evidence="2">TB1705</strain>
        <tissue evidence="2">Leaf</tissue>
    </source>
</reference>
<protein>
    <submittedName>
        <fullName evidence="2">Uncharacterized protein</fullName>
    </submittedName>
</protein>
<keyword evidence="1" id="KW-0812">Transmembrane</keyword>
<keyword evidence="1" id="KW-0472">Membrane</keyword>
<dbReference type="AlphaFoldDB" id="A0A7J7LR67"/>
<comment type="caution">
    <text evidence="2">The sequence shown here is derived from an EMBL/GenBank/DDBJ whole genome shotgun (WGS) entry which is preliminary data.</text>
</comment>
<evidence type="ECO:0000313" key="3">
    <source>
        <dbReference type="Proteomes" id="UP000541444"/>
    </source>
</evidence>
<proteinExistence type="predicted"/>
<gene>
    <name evidence="2" type="ORF">GIB67_013494</name>
</gene>
<dbReference type="Proteomes" id="UP000541444">
    <property type="component" value="Unassembled WGS sequence"/>
</dbReference>
<organism evidence="2 3">
    <name type="scientific">Kingdonia uniflora</name>
    <dbReference type="NCBI Taxonomy" id="39325"/>
    <lineage>
        <taxon>Eukaryota</taxon>
        <taxon>Viridiplantae</taxon>
        <taxon>Streptophyta</taxon>
        <taxon>Embryophyta</taxon>
        <taxon>Tracheophyta</taxon>
        <taxon>Spermatophyta</taxon>
        <taxon>Magnoliopsida</taxon>
        <taxon>Ranunculales</taxon>
        <taxon>Circaeasteraceae</taxon>
        <taxon>Kingdonia</taxon>
    </lineage>
</organism>